<evidence type="ECO:0000313" key="4">
    <source>
        <dbReference type="Proteomes" id="UP000319576"/>
    </source>
</evidence>
<evidence type="ECO:0000256" key="1">
    <source>
        <dbReference type="SAM" id="MobiDB-lite"/>
    </source>
</evidence>
<evidence type="ECO:0008006" key="5">
    <source>
        <dbReference type="Google" id="ProtNLM"/>
    </source>
</evidence>
<sequence length="176" mass="18402" precursor="true">MTVRALLALALLTALTLDSEAGPFRRRSQPSSPAPSYQPTYQPPYQPPYQPASVESVTSTSHYTPIAATDSVSGDGLDEVNALRAARGLRPFARDAALTEGARACAAARAARFQFGHTSNDFAFLPPGAAASAAGCAAYPASYGWMSCCVYDGGTTAGAAWVAGADGKRYMQLFVR</sequence>
<proteinExistence type="predicted"/>
<gene>
    <name evidence="3" type="ORF">ETAA1_52460</name>
</gene>
<dbReference type="Gene3D" id="3.40.33.10">
    <property type="entry name" value="CAP"/>
    <property type="match status" value="1"/>
</dbReference>
<evidence type="ECO:0000256" key="2">
    <source>
        <dbReference type="SAM" id="SignalP"/>
    </source>
</evidence>
<dbReference type="AlphaFoldDB" id="A0A517Y0G9"/>
<reference evidence="3 4" key="1">
    <citation type="submission" date="2019-02" db="EMBL/GenBank/DDBJ databases">
        <title>Deep-cultivation of Planctomycetes and their phenomic and genomic characterization uncovers novel biology.</title>
        <authorList>
            <person name="Wiegand S."/>
            <person name="Jogler M."/>
            <person name="Boedeker C."/>
            <person name="Pinto D."/>
            <person name="Vollmers J."/>
            <person name="Rivas-Marin E."/>
            <person name="Kohn T."/>
            <person name="Peeters S.H."/>
            <person name="Heuer A."/>
            <person name="Rast P."/>
            <person name="Oberbeckmann S."/>
            <person name="Bunk B."/>
            <person name="Jeske O."/>
            <person name="Meyerdierks A."/>
            <person name="Storesund J.E."/>
            <person name="Kallscheuer N."/>
            <person name="Luecker S."/>
            <person name="Lage O.M."/>
            <person name="Pohl T."/>
            <person name="Merkel B.J."/>
            <person name="Hornburger P."/>
            <person name="Mueller R.-W."/>
            <person name="Bruemmer F."/>
            <person name="Labrenz M."/>
            <person name="Spormann A.M."/>
            <person name="Op den Camp H."/>
            <person name="Overmann J."/>
            <person name="Amann R."/>
            <person name="Jetten M.S.M."/>
            <person name="Mascher T."/>
            <person name="Medema M.H."/>
            <person name="Devos D.P."/>
            <person name="Kaster A.-K."/>
            <person name="Ovreas L."/>
            <person name="Rohde M."/>
            <person name="Galperin M.Y."/>
            <person name="Jogler C."/>
        </authorList>
    </citation>
    <scope>NUCLEOTIDE SEQUENCE [LARGE SCALE GENOMIC DNA]</scope>
    <source>
        <strain evidence="3 4">ETA_A1</strain>
    </source>
</reference>
<organism evidence="3 4">
    <name type="scientific">Urbifossiella limnaea</name>
    <dbReference type="NCBI Taxonomy" id="2528023"/>
    <lineage>
        <taxon>Bacteria</taxon>
        <taxon>Pseudomonadati</taxon>
        <taxon>Planctomycetota</taxon>
        <taxon>Planctomycetia</taxon>
        <taxon>Gemmatales</taxon>
        <taxon>Gemmataceae</taxon>
        <taxon>Urbifossiella</taxon>
    </lineage>
</organism>
<feature type="chain" id="PRO_5021868543" description="SCP domain-containing protein" evidence="2">
    <location>
        <begin position="22"/>
        <end position="176"/>
    </location>
</feature>
<evidence type="ECO:0000313" key="3">
    <source>
        <dbReference type="EMBL" id="QDU23254.1"/>
    </source>
</evidence>
<dbReference type="InterPro" id="IPR035940">
    <property type="entry name" value="CAP_sf"/>
</dbReference>
<feature type="region of interest" description="Disordered" evidence="1">
    <location>
        <begin position="22"/>
        <end position="56"/>
    </location>
</feature>
<dbReference type="EMBL" id="CP036273">
    <property type="protein sequence ID" value="QDU23254.1"/>
    <property type="molecule type" value="Genomic_DNA"/>
</dbReference>
<dbReference type="KEGG" id="uli:ETAA1_52460"/>
<dbReference type="SUPFAM" id="SSF55797">
    <property type="entry name" value="PR-1-like"/>
    <property type="match status" value="1"/>
</dbReference>
<keyword evidence="2" id="KW-0732">Signal</keyword>
<dbReference type="RefSeq" id="WP_145243376.1">
    <property type="nucleotide sequence ID" value="NZ_CP036273.1"/>
</dbReference>
<name>A0A517Y0G9_9BACT</name>
<keyword evidence="4" id="KW-1185">Reference proteome</keyword>
<feature type="compositionally biased region" description="Low complexity" evidence="1">
    <location>
        <begin position="29"/>
        <end position="40"/>
    </location>
</feature>
<feature type="signal peptide" evidence="2">
    <location>
        <begin position="1"/>
        <end position="21"/>
    </location>
</feature>
<accession>A0A517Y0G9</accession>
<dbReference type="Proteomes" id="UP000319576">
    <property type="component" value="Chromosome"/>
</dbReference>
<protein>
    <recommendedName>
        <fullName evidence="5">SCP domain-containing protein</fullName>
    </recommendedName>
</protein>
<feature type="compositionally biased region" description="Pro residues" evidence="1">
    <location>
        <begin position="41"/>
        <end position="50"/>
    </location>
</feature>